<comment type="caution">
    <text evidence="1">The sequence shown here is derived from an EMBL/GenBank/DDBJ whole genome shotgun (WGS) entry which is preliminary data.</text>
</comment>
<gene>
    <name evidence="1" type="ORF">CPELLU_LOCUS21462</name>
</gene>
<reference evidence="1" key="1">
    <citation type="submission" date="2021-06" db="EMBL/GenBank/DDBJ databases">
        <authorList>
            <person name="Kallberg Y."/>
            <person name="Tangrot J."/>
            <person name="Rosling A."/>
        </authorList>
    </citation>
    <scope>NUCLEOTIDE SEQUENCE</scope>
    <source>
        <strain evidence="1">FL966</strain>
    </source>
</reference>
<accession>A0A9N9PDJ4</accession>
<organism evidence="1 2">
    <name type="scientific">Cetraspora pellucida</name>
    <dbReference type="NCBI Taxonomy" id="1433469"/>
    <lineage>
        <taxon>Eukaryota</taxon>
        <taxon>Fungi</taxon>
        <taxon>Fungi incertae sedis</taxon>
        <taxon>Mucoromycota</taxon>
        <taxon>Glomeromycotina</taxon>
        <taxon>Glomeromycetes</taxon>
        <taxon>Diversisporales</taxon>
        <taxon>Gigasporaceae</taxon>
        <taxon>Cetraspora</taxon>
    </lineage>
</organism>
<sequence length="91" mass="10689">NHNTNSKKTNYKPSHTYNSEVCYNKFLAYFNLPLIPQDQTIGSFLKHLQQHNLTHYANFSINTNISEAHIYLPSKLHLLPEHTFINQKLLH</sequence>
<feature type="non-terminal residue" evidence="1">
    <location>
        <position position="91"/>
    </location>
</feature>
<name>A0A9N9PDJ4_9GLOM</name>
<keyword evidence="2" id="KW-1185">Reference proteome</keyword>
<dbReference type="AlphaFoldDB" id="A0A9N9PDJ4"/>
<feature type="non-terminal residue" evidence="1">
    <location>
        <position position="1"/>
    </location>
</feature>
<dbReference type="EMBL" id="CAJVQA010079773">
    <property type="protein sequence ID" value="CAG8836875.1"/>
    <property type="molecule type" value="Genomic_DNA"/>
</dbReference>
<dbReference type="Proteomes" id="UP000789759">
    <property type="component" value="Unassembled WGS sequence"/>
</dbReference>
<evidence type="ECO:0000313" key="1">
    <source>
        <dbReference type="EMBL" id="CAG8836875.1"/>
    </source>
</evidence>
<protein>
    <submittedName>
        <fullName evidence="1">21189_t:CDS:1</fullName>
    </submittedName>
</protein>
<proteinExistence type="predicted"/>
<evidence type="ECO:0000313" key="2">
    <source>
        <dbReference type="Proteomes" id="UP000789759"/>
    </source>
</evidence>